<dbReference type="SUPFAM" id="SSF53041">
    <property type="entry name" value="Resolvase-like"/>
    <property type="match status" value="1"/>
</dbReference>
<dbReference type="InterPro" id="IPR036162">
    <property type="entry name" value="Resolvase-like_N_sf"/>
</dbReference>
<keyword evidence="3" id="KW-0233">DNA recombination</keyword>
<dbReference type="RefSeq" id="WP_136353474.1">
    <property type="nucleotide sequence ID" value="NZ_SSNY01000001.1"/>
</dbReference>
<dbReference type="EMBL" id="SSNY01000001">
    <property type="protein sequence ID" value="THF59862.1"/>
    <property type="molecule type" value="Genomic_DNA"/>
</dbReference>
<gene>
    <name evidence="6" type="ORF">E6C48_02090</name>
</gene>
<dbReference type="PROSITE" id="PS00397">
    <property type="entry name" value="RECOMBINASES_1"/>
    <property type="match status" value="1"/>
</dbReference>
<keyword evidence="1" id="KW-0229">DNA integration</keyword>
<evidence type="ECO:0000259" key="5">
    <source>
        <dbReference type="PROSITE" id="PS51736"/>
    </source>
</evidence>
<feature type="domain" description="Resolvase/invertase-type recombinase catalytic" evidence="5">
    <location>
        <begin position="2"/>
        <end position="156"/>
    </location>
</feature>
<dbReference type="SMART" id="SM00857">
    <property type="entry name" value="Resolvase"/>
    <property type="match status" value="1"/>
</dbReference>
<keyword evidence="2" id="KW-0238">DNA-binding</keyword>
<dbReference type="PROSITE" id="PS00398">
    <property type="entry name" value="RECOMBINASES_2"/>
    <property type="match status" value="1"/>
</dbReference>
<evidence type="ECO:0000313" key="6">
    <source>
        <dbReference type="EMBL" id="THF59862.1"/>
    </source>
</evidence>
<name>A0ABY2QC58_9HYPH</name>
<keyword evidence="7" id="KW-1185">Reference proteome</keyword>
<organism evidence="6 7">
    <name type="scientific">Ollibium composti</name>
    <dbReference type="NCBI Taxonomy" id="2675109"/>
    <lineage>
        <taxon>Bacteria</taxon>
        <taxon>Pseudomonadati</taxon>
        <taxon>Pseudomonadota</taxon>
        <taxon>Alphaproteobacteria</taxon>
        <taxon>Hyphomicrobiales</taxon>
        <taxon>Phyllobacteriaceae</taxon>
        <taxon>Ollibium</taxon>
    </lineage>
</organism>
<evidence type="ECO:0000256" key="1">
    <source>
        <dbReference type="ARBA" id="ARBA00022908"/>
    </source>
</evidence>
<reference evidence="6 7" key="1">
    <citation type="submission" date="2019-04" db="EMBL/GenBank/DDBJ databases">
        <title>Mesorhizobium composti sp. nov., isolated from compost.</title>
        <authorList>
            <person name="Lin S.-Y."/>
            <person name="Hameed A."/>
            <person name="Hsieh Y.-T."/>
            <person name="Young C.-C."/>
        </authorList>
    </citation>
    <scope>NUCLEOTIDE SEQUENCE [LARGE SCALE GENOMIC DNA]</scope>
    <source>
        <strain evidence="6 7">CC-YTH430</strain>
    </source>
</reference>
<feature type="active site" description="O-(5'-phospho-DNA)-serine intermediate" evidence="4">
    <location>
        <position position="10"/>
    </location>
</feature>
<dbReference type="Proteomes" id="UP000306441">
    <property type="component" value="Unassembled WGS sequence"/>
</dbReference>
<evidence type="ECO:0000256" key="4">
    <source>
        <dbReference type="PROSITE-ProRule" id="PRU10137"/>
    </source>
</evidence>
<dbReference type="Pfam" id="PF00239">
    <property type="entry name" value="Resolvase"/>
    <property type="match status" value="1"/>
</dbReference>
<dbReference type="CDD" id="cd03767">
    <property type="entry name" value="SR_Res_par"/>
    <property type="match status" value="1"/>
</dbReference>
<sequence>MFVRAYLRASTKEQDASRARADLEAFAHDRGLVIAATYLENESGASLNRTELFKLLADCKPGDVLLVEQVDRLSRLNGADWERLKREIAARDVRVVALDLPTSYALLNAGGDEFTARMAQALNSMMLDMLAAFARKDYTDRRRRQAQGIAKAKADGRYRGRPEDSKRIEQIGRLLAEGKSWNVVMRLTGASRATVAKAARRLKEAA</sequence>
<dbReference type="PROSITE" id="PS51736">
    <property type="entry name" value="RECOMBINASES_3"/>
    <property type="match status" value="1"/>
</dbReference>
<evidence type="ECO:0000256" key="3">
    <source>
        <dbReference type="ARBA" id="ARBA00023172"/>
    </source>
</evidence>
<dbReference type="InterPro" id="IPR006119">
    <property type="entry name" value="Resolv_N"/>
</dbReference>
<comment type="caution">
    <text evidence="6">The sequence shown here is derived from an EMBL/GenBank/DDBJ whole genome shotgun (WGS) entry which is preliminary data.</text>
</comment>
<dbReference type="Gene3D" id="3.40.50.1390">
    <property type="entry name" value="Resolvase, N-terminal catalytic domain"/>
    <property type="match status" value="1"/>
</dbReference>
<evidence type="ECO:0000256" key="2">
    <source>
        <dbReference type="ARBA" id="ARBA00023125"/>
    </source>
</evidence>
<protein>
    <submittedName>
        <fullName evidence="6">Resolvase</fullName>
    </submittedName>
</protein>
<proteinExistence type="predicted"/>
<dbReference type="PANTHER" id="PTHR30461:SF25">
    <property type="entry name" value="RESOLVASE-RELATED"/>
    <property type="match status" value="1"/>
</dbReference>
<evidence type="ECO:0000313" key="7">
    <source>
        <dbReference type="Proteomes" id="UP000306441"/>
    </source>
</evidence>
<accession>A0ABY2QC58</accession>
<dbReference type="PANTHER" id="PTHR30461">
    <property type="entry name" value="DNA-INVERTASE FROM LAMBDOID PROPHAGE"/>
    <property type="match status" value="1"/>
</dbReference>
<dbReference type="InterPro" id="IPR050639">
    <property type="entry name" value="SSR_resolvase"/>
</dbReference>
<dbReference type="InterPro" id="IPR006118">
    <property type="entry name" value="Recombinase_CS"/>
</dbReference>